<feature type="transmembrane region" description="Helical" evidence="1">
    <location>
        <begin position="34"/>
        <end position="52"/>
    </location>
</feature>
<dbReference type="AlphaFoldDB" id="A0A938WKZ6"/>
<name>A0A938WKZ6_9BACT</name>
<feature type="transmembrane region" description="Helical" evidence="1">
    <location>
        <begin position="64"/>
        <end position="85"/>
    </location>
</feature>
<feature type="transmembrane region" description="Helical" evidence="1">
    <location>
        <begin position="183"/>
        <end position="199"/>
    </location>
</feature>
<feature type="transmembrane region" description="Helical" evidence="1">
    <location>
        <begin position="149"/>
        <end position="171"/>
    </location>
</feature>
<dbReference type="RefSeq" id="WP_205107395.1">
    <property type="nucleotide sequence ID" value="NZ_JACJJL010000002.1"/>
</dbReference>
<comment type="caution">
    <text evidence="2">The sequence shown here is derived from an EMBL/GenBank/DDBJ whole genome shotgun (WGS) entry which is preliminary data.</text>
</comment>
<proteinExistence type="predicted"/>
<feature type="transmembrane region" description="Helical" evidence="1">
    <location>
        <begin position="91"/>
        <end position="108"/>
    </location>
</feature>
<evidence type="ECO:0000313" key="3">
    <source>
        <dbReference type="Proteomes" id="UP000764045"/>
    </source>
</evidence>
<feature type="transmembrane region" description="Helical" evidence="1">
    <location>
        <begin position="7"/>
        <end position="28"/>
    </location>
</feature>
<keyword evidence="3" id="KW-1185">Reference proteome</keyword>
<keyword evidence="1" id="KW-0472">Membrane</keyword>
<gene>
    <name evidence="2" type="ORF">H6B30_02085</name>
</gene>
<dbReference type="EMBL" id="JACJJL010000002">
    <property type="protein sequence ID" value="MBM6660553.1"/>
    <property type="molecule type" value="Genomic_DNA"/>
</dbReference>
<keyword evidence="1" id="KW-0812">Transmembrane</keyword>
<organism evidence="2 3">
    <name type="scientific">Marseilla massiliensis</name>
    <dbReference type="NCBI Taxonomy" id="1841864"/>
    <lineage>
        <taxon>Bacteria</taxon>
        <taxon>Pseudomonadati</taxon>
        <taxon>Bacteroidota</taxon>
        <taxon>Bacteroidia</taxon>
        <taxon>Bacteroidales</taxon>
        <taxon>Prevotellaceae</taxon>
        <taxon>Marseilla</taxon>
    </lineage>
</organism>
<dbReference type="Proteomes" id="UP000764045">
    <property type="component" value="Unassembled WGS sequence"/>
</dbReference>
<evidence type="ECO:0000256" key="1">
    <source>
        <dbReference type="SAM" id="Phobius"/>
    </source>
</evidence>
<feature type="transmembrane region" description="Helical" evidence="1">
    <location>
        <begin position="124"/>
        <end position="143"/>
    </location>
</feature>
<keyword evidence="1" id="KW-1133">Transmembrane helix</keyword>
<evidence type="ECO:0000313" key="2">
    <source>
        <dbReference type="EMBL" id="MBM6660553.1"/>
    </source>
</evidence>
<feature type="transmembrane region" description="Helical" evidence="1">
    <location>
        <begin position="211"/>
        <end position="229"/>
    </location>
</feature>
<accession>A0A938WKZ6</accession>
<sequence>MNKRQLIWYLPIAATVANAIVFARFLATGLWQEVASAISIMWCVCAVAAIMMRKSQAEKDNYQFTLAADALIAVGIVLTPSLTGWEGARMLLWPALIPAADVVRFFCLRDEARCRRTPSPVDKPFVASEALMLFAAVGSVIVWNGTEMSAANIASMACAAILFAVGMSLLANKRLNLTYADEASLPMTLIFVAVGIAIYSLKYSRDTADKVFYTIIAATIALIVWLDRIRSR</sequence>
<reference evidence="2 3" key="1">
    <citation type="journal article" date="2021" name="Sci. Rep.">
        <title>The distribution of antibiotic resistance genes in chicken gut microbiota commensals.</title>
        <authorList>
            <person name="Juricova H."/>
            <person name="Matiasovicova J."/>
            <person name="Kubasova T."/>
            <person name="Cejkova D."/>
            <person name="Rychlik I."/>
        </authorList>
    </citation>
    <scope>NUCLEOTIDE SEQUENCE [LARGE SCALE GENOMIC DNA]</scope>
    <source>
        <strain evidence="2 3">An819</strain>
    </source>
</reference>
<protein>
    <submittedName>
        <fullName evidence="2">Uncharacterized protein</fullName>
    </submittedName>
</protein>